<dbReference type="InterPro" id="IPR002901">
    <property type="entry name" value="MGlyc_endo_b_GlcNAc-like_dom"/>
</dbReference>
<dbReference type="GeneID" id="76524309"/>
<dbReference type="EMBL" id="JAEKCB010000008">
    <property type="protein sequence ID" value="MBJ2119048.1"/>
    <property type="molecule type" value="Genomic_DNA"/>
</dbReference>
<dbReference type="GO" id="GO:0004040">
    <property type="term" value="F:amidase activity"/>
    <property type="evidence" value="ECO:0007669"/>
    <property type="project" value="InterPro"/>
</dbReference>
<feature type="signal peptide" evidence="1">
    <location>
        <begin position="1"/>
        <end position="26"/>
    </location>
</feature>
<evidence type="ECO:0000313" key="3">
    <source>
        <dbReference type="EMBL" id="CRL63804.1"/>
    </source>
</evidence>
<dbReference type="AlphaFoldDB" id="A0A0G4QDX4"/>
<dbReference type="Pfam" id="PF01832">
    <property type="entry name" value="Glucosaminidase"/>
    <property type="match status" value="1"/>
</dbReference>
<feature type="domain" description="Mannosyl-glycoprotein endo-beta-N-acetylglucosamidase-like" evidence="2">
    <location>
        <begin position="113"/>
        <end position="239"/>
    </location>
</feature>
<proteinExistence type="predicted"/>
<organism evidence="3 5">
    <name type="scientific">Proteus penneri</name>
    <dbReference type="NCBI Taxonomy" id="102862"/>
    <lineage>
        <taxon>Bacteria</taxon>
        <taxon>Pseudomonadati</taxon>
        <taxon>Pseudomonadota</taxon>
        <taxon>Gammaproteobacteria</taxon>
        <taxon>Enterobacterales</taxon>
        <taxon>Morganellaceae</taxon>
        <taxon>Proteus</taxon>
    </lineage>
</organism>
<evidence type="ECO:0000256" key="1">
    <source>
        <dbReference type="SAM" id="SignalP"/>
    </source>
</evidence>
<protein>
    <submittedName>
        <fullName evidence="4">Protein bax</fullName>
    </submittedName>
</protein>
<evidence type="ECO:0000313" key="6">
    <source>
        <dbReference type="Proteomes" id="UP000619976"/>
    </source>
</evidence>
<dbReference type="NCBIfam" id="NF007681">
    <property type="entry name" value="PRK10356.1"/>
    <property type="match status" value="1"/>
</dbReference>
<evidence type="ECO:0000313" key="4">
    <source>
        <dbReference type="EMBL" id="MBJ2119048.1"/>
    </source>
</evidence>
<dbReference type="Proteomes" id="UP000183920">
    <property type="component" value="Unassembled WGS sequence"/>
</dbReference>
<dbReference type="InterPro" id="IPR053195">
    <property type="entry name" value="Bax-like"/>
</dbReference>
<name>A0A0G4QDX4_9GAMM</name>
<reference evidence="5" key="2">
    <citation type="submission" date="2015-06" db="EMBL/GenBank/DDBJ databases">
        <authorList>
            <person name="Urmite Genomes"/>
        </authorList>
    </citation>
    <scope>NUCLEOTIDE SEQUENCE [LARGE SCALE GENOMIC DNA]</scope>
    <source>
        <strain evidence="5">CSUR P1867</strain>
    </source>
</reference>
<dbReference type="Proteomes" id="UP000619976">
    <property type="component" value="Unassembled WGS sequence"/>
</dbReference>
<accession>A0A379EQ75</accession>
<accession>A0A0G4QDX4</accession>
<dbReference type="Gene3D" id="1.10.530.10">
    <property type="match status" value="1"/>
</dbReference>
<evidence type="ECO:0000259" key="2">
    <source>
        <dbReference type="SMART" id="SM00047"/>
    </source>
</evidence>
<keyword evidence="1" id="KW-0732">Signal</keyword>
<evidence type="ECO:0000313" key="5">
    <source>
        <dbReference type="Proteomes" id="UP000183920"/>
    </source>
</evidence>
<dbReference type="RefSeq" id="WP_072064422.1">
    <property type="nucleotide sequence ID" value="NZ_CAXOKJ010000011.1"/>
</dbReference>
<reference evidence="3" key="1">
    <citation type="submission" date="2015-06" db="EMBL/GenBank/DDBJ databases">
        <authorList>
            <person name="Urmite Genomes Urmite Genomes"/>
        </authorList>
    </citation>
    <scope>NUCLEOTIDE SEQUENCE [LARGE SCALE GENOMIC DNA]</scope>
    <source>
        <strain evidence="3">CSUR P1867</strain>
    </source>
</reference>
<dbReference type="EMBL" id="CVRY01000005">
    <property type="protein sequence ID" value="CRL63804.1"/>
    <property type="molecule type" value="Genomic_DNA"/>
</dbReference>
<gene>
    <name evidence="3" type="ORF">BN1804_02675</name>
    <name evidence="4" type="ORF">JFQ69_15395</name>
</gene>
<keyword evidence="6" id="KW-1185">Reference proteome</keyword>
<sequence length="264" mass="29633" precursor="true">MPSQLMRTSAVFAFLISLLFTGVSFASTSTGSSHILQAYSFKSTSTPLPDLKKYPSGTQRKKAFLNVIVPIIDNVNNKILKDREWLTAQRKAQHWGSADLKKLREICQYYGVTCTSPKKVNWDSLLTRVDIIPTHFVATQAATESGWGTSKLAQQNNNLFGMRCGSQSCNNVPGKTKGYAAYPDIEGSVIAYMRNLNTHRAYNSLRSSRAQQRMTQQQLDSRQLITDLKGYSELGSSYNDYLTEMFDSNKKLITQVQLQSKQDS</sequence>
<feature type="chain" id="PRO_5030007102" evidence="1">
    <location>
        <begin position="27"/>
        <end position="264"/>
    </location>
</feature>
<dbReference type="PANTHER" id="PTHR40572">
    <property type="entry name" value="PROTEIN BAX"/>
    <property type="match status" value="1"/>
</dbReference>
<reference evidence="4 6" key="3">
    <citation type="submission" date="2020-12" db="EMBL/GenBank/DDBJ databases">
        <title>Enhanced detection system for hospital associated transmission using whole genome sequencing surveillance.</title>
        <authorList>
            <person name="Harrison L.H."/>
            <person name="Van Tyne D."/>
            <person name="Marsh J.W."/>
            <person name="Griffith M.P."/>
            <person name="Snyder D.J."/>
            <person name="Cooper V.S."/>
            <person name="Mustapha M."/>
        </authorList>
    </citation>
    <scope>NUCLEOTIDE SEQUENCE [LARGE SCALE GENOMIC DNA]</scope>
    <source>
        <strain evidence="4 6">PR00195</strain>
    </source>
</reference>
<dbReference type="PANTHER" id="PTHR40572:SF1">
    <property type="entry name" value="PROTEIN BAX"/>
    <property type="match status" value="1"/>
</dbReference>
<dbReference type="SMART" id="SM00047">
    <property type="entry name" value="LYZ2"/>
    <property type="match status" value="1"/>
</dbReference>